<gene>
    <name evidence="1" type="ORF">K443DRAFT_81629</name>
</gene>
<dbReference type="EMBL" id="KN838536">
    <property type="protein sequence ID" value="KIK10193.1"/>
    <property type="molecule type" value="Genomic_DNA"/>
</dbReference>
<reference evidence="1 2" key="1">
    <citation type="submission" date="2014-04" db="EMBL/GenBank/DDBJ databases">
        <authorList>
            <consortium name="DOE Joint Genome Institute"/>
            <person name="Kuo A."/>
            <person name="Kohler A."/>
            <person name="Nagy L.G."/>
            <person name="Floudas D."/>
            <person name="Copeland A."/>
            <person name="Barry K.W."/>
            <person name="Cichocki N."/>
            <person name="Veneault-Fourrey C."/>
            <person name="LaButti K."/>
            <person name="Lindquist E.A."/>
            <person name="Lipzen A."/>
            <person name="Lundell T."/>
            <person name="Morin E."/>
            <person name="Murat C."/>
            <person name="Sun H."/>
            <person name="Tunlid A."/>
            <person name="Henrissat B."/>
            <person name="Grigoriev I.V."/>
            <person name="Hibbett D.S."/>
            <person name="Martin F."/>
            <person name="Nordberg H.P."/>
            <person name="Cantor M.N."/>
            <person name="Hua S.X."/>
        </authorList>
    </citation>
    <scope>NUCLEOTIDE SEQUENCE [LARGE SCALE GENOMIC DNA]</scope>
    <source>
        <strain evidence="1 2">LaAM-08-1</strain>
    </source>
</reference>
<protein>
    <submittedName>
        <fullName evidence="1">Uncharacterized protein</fullName>
    </submittedName>
</protein>
<proteinExistence type="predicted"/>
<dbReference type="OrthoDB" id="289721at2759"/>
<name>A0A0C9YQ66_9AGAR</name>
<dbReference type="Proteomes" id="UP000054477">
    <property type="component" value="Unassembled WGS sequence"/>
</dbReference>
<sequence length="106" mass="12151">DPDAREQAANVRHLSKYIFPRQYNLSNPFRSSSGRKDANKFADYSDRESEVKLQKARGPCKTPKRLKDILPLIDRLLWRHGKAAYKPLMERACPSKVMLTNGSTGF</sequence>
<feature type="non-terminal residue" evidence="1">
    <location>
        <position position="1"/>
    </location>
</feature>
<dbReference type="AlphaFoldDB" id="A0A0C9YQ66"/>
<keyword evidence="2" id="KW-1185">Reference proteome</keyword>
<organism evidence="1 2">
    <name type="scientific">Laccaria amethystina LaAM-08-1</name>
    <dbReference type="NCBI Taxonomy" id="1095629"/>
    <lineage>
        <taxon>Eukaryota</taxon>
        <taxon>Fungi</taxon>
        <taxon>Dikarya</taxon>
        <taxon>Basidiomycota</taxon>
        <taxon>Agaricomycotina</taxon>
        <taxon>Agaricomycetes</taxon>
        <taxon>Agaricomycetidae</taxon>
        <taxon>Agaricales</taxon>
        <taxon>Agaricineae</taxon>
        <taxon>Hydnangiaceae</taxon>
        <taxon>Laccaria</taxon>
    </lineage>
</organism>
<evidence type="ECO:0000313" key="1">
    <source>
        <dbReference type="EMBL" id="KIK10193.1"/>
    </source>
</evidence>
<dbReference type="HOGENOM" id="CLU_165641_0_0_1"/>
<accession>A0A0C9YQ66</accession>
<reference evidence="2" key="2">
    <citation type="submission" date="2015-01" db="EMBL/GenBank/DDBJ databases">
        <title>Evolutionary Origins and Diversification of the Mycorrhizal Mutualists.</title>
        <authorList>
            <consortium name="DOE Joint Genome Institute"/>
            <consortium name="Mycorrhizal Genomics Consortium"/>
            <person name="Kohler A."/>
            <person name="Kuo A."/>
            <person name="Nagy L.G."/>
            <person name="Floudas D."/>
            <person name="Copeland A."/>
            <person name="Barry K.W."/>
            <person name="Cichocki N."/>
            <person name="Veneault-Fourrey C."/>
            <person name="LaButti K."/>
            <person name="Lindquist E.A."/>
            <person name="Lipzen A."/>
            <person name="Lundell T."/>
            <person name="Morin E."/>
            <person name="Murat C."/>
            <person name="Riley R."/>
            <person name="Ohm R."/>
            <person name="Sun H."/>
            <person name="Tunlid A."/>
            <person name="Henrissat B."/>
            <person name="Grigoriev I.V."/>
            <person name="Hibbett D.S."/>
            <person name="Martin F."/>
        </authorList>
    </citation>
    <scope>NUCLEOTIDE SEQUENCE [LARGE SCALE GENOMIC DNA]</scope>
    <source>
        <strain evidence="2">LaAM-08-1</strain>
    </source>
</reference>
<evidence type="ECO:0000313" key="2">
    <source>
        <dbReference type="Proteomes" id="UP000054477"/>
    </source>
</evidence>
<dbReference type="Gene3D" id="1.10.132.70">
    <property type="match status" value="1"/>
</dbReference>
<dbReference type="STRING" id="1095629.A0A0C9YQ66"/>